<reference evidence="2" key="1">
    <citation type="submission" date="2023-06" db="EMBL/GenBank/DDBJ databases">
        <title>Genome-scale phylogeny and comparative genomics of the fungal order Sordariales.</title>
        <authorList>
            <consortium name="Lawrence Berkeley National Laboratory"/>
            <person name="Hensen N."/>
            <person name="Bonometti L."/>
            <person name="Westerberg I."/>
            <person name="Brannstrom I.O."/>
            <person name="Guillou S."/>
            <person name="Cros-Aarteil S."/>
            <person name="Calhoun S."/>
            <person name="Haridas S."/>
            <person name="Kuo A."/>
            <person name="Mondo S."/>
            <person name="Pangilinan J."/>
            <person name="Riley R."/>
            <person name="Labutti K."/>
            <person name="Andreopoulos B."/>
            <person name="Lipzen A."/>
            <person name="Chen C."/>
            <person name="Yanf M."/>
            <person name="Daum C."/>
            <person name="Ng V."/>
            <person name="Clum A."/>
            <person name="Steindorff A."/>
            <person name="Ohm R."/>
            <person name="Martin F."/>
            <person name="Silar P."/>
            <person name="Natvig D."/>
            <person name="Lalanne C."/>
            <person name="Gautier V."/>
            <person name="Ament-Velasquez S.L."/>
            <person name="Kruys A."/>
            <person name="Hutchinson M.I."/>
            <person name="Powell A.J."/>
            <person name="Barry K."/>
            <person name="Miller A.N."/>
            <person name="Grigoriev I.V."/>
            <person name="Debuchy R."/>
            <person name="Gladieux P."/>
            <person name="Thoren M.H."/>
            <person name="Johannesson H."/>
        </authorList>
    </citation>
    <scope>NUCLEOTIDE SEQUENCE</scope>
    <source>
        <strain evidence="2">PSN4</strain>
    </source>
</reference>
<feature type="compositionally biased region" description="Basic and acidic residues" evidence="1">
    <location>
        <begin position="102"/>
        <end position="120"/>
    </location>
</feature>
<feature type="region of interest" description="Disordered" evidence="1">
    <location>
        <begin position="60"/>
        <end position="120"/>
    </location>
</feature>
<keyword evidence="3" id="KW-1185">Reference proteome</keyword>
<feature type="compositionally biased region" description="Gly residues" evidence="1">
    <location>
        <begin position="1"/>
        <end position="11"/>
    </location>
</feature>
<accession>A0AAJ0F6U3</accession>
<feature type="compositionally biased region" description="Basic and acidic residues" evidence="1">
    <location>
        <begin position="29"/>
        <end position="47"/>
    </location>
</feature>
<dbReference type="AlphaFoldDB" id="A0AAJ0F6U3"/>
<proteinExistence type="predicted"/>
<comment type="caution">
    <text evidence="2">The sequence shown here is derived from an EMBL/GenBank/DDBJ whole genome shotgun (WGS) entry which is preliminary data.</text>
</comment>
<feature type="compositionally biased region" description="Basic and acidic residues" evidence="1">
    <location>
        <begin position="60"/>
        <end position="73"/>
    </location>
</feature>
<sequence>MVVKGGGGGEDGYVKGGDDVGNNEEGGEDNGRGEIAERQDDRPDRARIAYICNGVPDERCCRASDDSDGDDHTTTTAPVGSNNSCSPATGAGSGAGIISAGRRTEGGHLEEEGEKGGVEERTGLSPAVDEMHCDEAVSILTELQKGRGMADAAAARSMLGCEGTRECVVKNTRLFQVMDEMS</sequence>
<gene>
    <name evidence="2" type="ORF">QBC47DRAFT_378749</name>
</gene>
<evidence type="ECO:0000313" key="3">
    <source>
        <dbReference type="Proteomes" id="UP001239445"/>
    </source>
</evidence>
<name>A0AAJ0F6U3_9PEZI</name>
<dbReference type="Proteomes" id="UP001239445">
    <property type="component" value="Unassembled WGS sequence"/>
</dbReference>
<evidence type="ECO:0000256" key="1">
    <source>
        <dbReference type="SAM" id="MobiDB-lite"/>
    </source>
</evidence>
<organism evidence="2 3">
    <name type="scientific">Echria macrotheca</name>
    <dbReference type="NCBI Taxonomy" id="438768"/>
    <lineage>
        <taxon>Eukaryota</taxon>
        <taxon>Fungi</taxon>
        <taxon>Dikarya</taxon>
        <taxon>Ascomycota</taxon>
        <taxon>Pezizomycotina</taxon>
        <taxon>Sordariomycetes</taxon>
        <taxon>Sordariomycetidae</taxon>
        <taxon>Sordariales</taxon>
        <taxon>Schizotheciaceae</taxon>
        <taxon>Echria</taxon>
    </lineage>
</organism>
<protein>
    <submittedName>
        <fullName evidence="2">Uncharacterized protein</fullName>
    </submittedName>
</protein>
<evidence type="ECO:0000313" key="2">
    <source>
        <dbReference type="EMBL" id="KAK1757256.1"/>
    </source>
</evidence>
<feature type="region of interest" description="Disordered" evidence="1">
    <location>
        <begin position="1"/>
        <end position="48"/>
    </location>
</feature>
<feature type="compositionally biased region" description="Polar residues" evidence="1">
    <location>
        <begin position="77"/>
        <end position="87"/>
    </location>
</feature>
<dbReference type="EMBL" id="MU839831">
    <property type="protein sequence ID" value="KAK1757256.1"/>
    <property type="molecule type" value="Genomic_DNA"/>
</dbReference>